<name>F4S998_MELLP</name>
<dbReference type="KEGG" id="mlr:MELLADRAFT_40627"/>
<accession>F4S998</accession>
<dbReference type="GeneID" id="18927911"/>
<evidence type="ECO:0000313" key="2">
    <source>
        <dbReference type="EMBL" id="EGF98803.1"/>
    </source>
</evidence>
<reference evidence="3" key="1">
    <citation type="journal article" date="2011" name="Proc. Natl. Acad. Sci. U.S.A.">
        <title>Obligate biotrophy features unraveled by the genomic analysis of rust fungi.</title>
        <authorList>
            <person name="Duplessis S."/>
            <person name="Cuomo C.A."/>
            <person name="Lin Y.-C."/>
            <person name="Aerts A."/>
            <person name="Tisserant E."/>
            <person name="Veneault-Fourrey C."/>
            <person name="Joly D.L."/>
            <person name="Hacquard S."/>
            <person name="Amselem J."/>
            <person name="Cantarel B.L."/>
            <person name="Chiu R."/>
            <person name="Coutinho P.M."/>
            <person name="Feau N."/>
            <person name="Field M."/>
            <person name="Frey P."/>
            <person name="Gelhaye E."/>
            <person name="Goldberg J."/>
            <person name="Grabherr M.G."/>
            <person name="Kodira C.D."/>
            <person name="Kohler A."/>
            <person name="Kuees U."/>
            <person name="Lindquist E.A."/>
            <person name="Lucas S.M."/>
            <person name="Mago R."/>
            <person name="Mauceli E."/>
            <person name="Morin E."/>
            <person name="Murat C."/>
            <person name="Pangilinan J.L."/>
            <person name="Park R."/>
            <person name="Pearson M."/>
            <person name="Quesneville H."/>
            <person name="Rouhier N."/>
            <person name="Sakthikumar S."/>
            <person name="Salamov A.A."/>
            <person name="Schmutz J."/>
            <person name="Selles B."/>
            <person name="Shapiro H."/>
            <person name="Tanguay P."/>
            <person name="Tuskan G.A."/>
            <person name="Henrissat B."/>
            <person name="Van de Peer Y."/>
            <person name="Rouze P."/>
            <person name="Ellis J.G."/>
            <person name="Dodds P.N."/>
            <person name="Schein J.E."/>
            <person name="Zhong S."/>
            <person name="Hamelin R.C."/>
            <person name="Grigoriev I.V."/>
            <person name="Szabo L.J."/>
            <person name="Martin F."/>
        </authorList>
    </citation>
    <scope>NUCLEOTIDE SEQUENCE [LARGE SCALE GENOMIC DNA]</scope>
    <source>
        <strain evidence="3">98AG31 / pathotype 3-4-7</strain>
    </source>
</reference>
<dbReference type="GO" id="GO:0005737">
    <property type="term" value="C:cytoplasm"/>
    <property type="evidence" value="ECO:0007669"/>
    <property type="project" value="TreeGrafter"/>
</dbReference>
<sequence>GTCTQMCPEFERHEREYQNNTDRWERFPGTMRIDPLKAVKAFHRPAAGNDQPLPSDVRPPHILKATLDYLFNDLLPQESLFETHGFIRDRTRSIRQDFTLQNERGSMAIECHERIARYHIMCLHFLRDKEGVGSYQEQQELEQVRKGRFFLQSLNEFYDDFRGSNQLWPHEAEFRAYYLLTHLRDADAARTTERLPQVIFLDPRLQSALKLHALAQCSNLTKVPSGRRPTSSPATLNGFSRLFKQIGSLQTSFLAACLLETHFRDIRIAALKAIRSAQSRMYGAKLPLKALARACAMPVLQECLDFCVACGLKITRTADLNDCTVELHNHVMFDGEFSATA</sequence>
<dbReference type="OrthoDB" id="264795at2759"/>
<keyword evidence="3" id="KW-1185">Reference proteome</keyword>
<feature type="non-terminal residue" evidence="2">
    <location>
        <position position="1"/>
    </location>
</feature>
<evidence type="ECO:0000259" key="1">
    <source>
        <dbReference type="Pfam" id="PF03399"/>
    </source>
</evidence>
<dbReference type="PANTHER" id="PTHR12436:SF3">
    <property type="entry name" value="GERMINAL-CENTER ASSOCIATED NUCLEAR PROTEIN"/>
    <property type="match status" value="1"/>
</dbReference>
<dbReference type="HOGENOM" id="CLU_047746_1_0_1"/>
<proteinExistence type="predicted"/>
<dbReference type="VEuPathDB" id="FungiDB:MELLADRAFT_40627"/>
<dbReference type="STRING" id="747676.F4S998"/>
<dbReference type="PANTHER" id="PTHR12436">
    <property type="entry name" value="80 KDA MCM3-ASSOCIATED PROTEIN"/>
    <property type="match status" value="1"/>
</dbReference>
<dbReference type="GO" id="GO:0070390">
    <property type="term" value="C:transcription export complex 2"/>
    <property type="evidence" value="ECO:0007669"/>
    <property type="project" value="TreeGrafter"/>
</dbReference>
<evidence type="ECO:0000313" key="3">
    <source>
        <dbReference type="Proteomes" id="UP000001072"/>
    </source>
</evidence>
<organism evidence="3">
    <name type="scientific">Melampsora larici-populina (strain 98AG31 / pathotype 3-4-7)</name>
    <name type="common">Poplar leaf rust fungus</name>
    <dbReference type="NCBI Taxonomy" id="747676"/>
    <lineage>
        <taxon>Eukaryota</taxon>
        <taxon>Fungi</taxon>
        <taxon>Dikarya</taxon>
        <taxon>Basidiomycota</taxon>
        <taxon>Pucciniomycotina</taxon>
        <taxon>Pucciniomycetes</taxon>
        <taxon>Pucciniales</taxon>
        <taxon>Melampsoraceae</taxon>
        <taxon>Melampsora</taxon>
    </lineage>
</organism>
<dbReference type="InterPro" id="IPR045107">
    <property type="entry name" value="SAC3/GANP/THP3"/>
</dbReference>
<dbReference type="Pfam" id="PF03399">
    <property type="entry name" value="SAC3_GANP"/>
    <property type="match status" value="1"/>
</dbReference>
<dbReference type="RefSeq" id="XP_007417901.1">
    <property type="nucleotide sequence ID" value="XM_007417839.1"/>
</dbReference>
<feature type="domain" description="SAC3/GANP/THP3 conserved" evidence="1">
    <location>
        <begin position="6"/>
        <end position="315"/>
    </location>
</feature>
<dbReference type="EMBL" id="GL883169">
    <property type="protein sequence ID" value="EGF98803.1"/>
    <property type="molecule type" value="Genomic_DNA"/>
</dbReference>
<dbReference type="eggNOG" id="KOG1860">
    <property type="taxonomic scope" value="Eukaryota"/>
</dbReference>
<dbReference type="InterPro" id="IPR005062">
    <property type="entry name" value="SAC3/GANP/THP3_conserved"/>
</dbReference>
<dbReference type="GO" id="GO:0006406">
    <property type="term" value="P:mRNA export from nucleus"/>
    <property type="evidence" value="ECO:0007669"/>
    <property type="project" value="TreeGrafter"/>
</dbReference>
<gene>
    <name evidence="2" type="ORF">MELLADRAFT_40627</name>
</gene>
<dbReference type="InParanoid" id="F4S998"/>
<dbReference type="Gene3D" id="1.25.40.990">
    <property type="match status" value="1"/>
</dbReference>
<protein>
    <recommendedName>
        <fullName evidence="1">SAC3/GANP/THP3 conserved domain-containing protein</fullName>
    </recommendedName>
</protein>
<dbReference type="Proteomes" id="UP000001072">
    <property type="component" value="Unassembled WGS sequence"/>
</dbReference>
<dbReference type="FunCoup" id="F4S998">
    <property type="interactions" value="139"/>
</dbReference>
<dbReference type="AlphaFoldDB" id="F4S998"/>